<feature type="transmembrane region" description="Helical" evidence="5">
    <location>
        <begin position="73"/>
        <end position="93"/>
    </location>
</feature>
<feature type="transmembrane region" description="Helical" evidence="5">
    <location>
        <begin position="47"/>
        <end position="66"/>
    </location>
</feature>
<comment type="subcellular location">
    <subcellularLocation>
        <location evidence="1">Membrane</location>
        <topology evidence="1">Multi-pass membrane protein</topology>
    </subcellularLocation>
</comment>
<feature type="transmembrane region" description="Helical" evidence="5">
    <location>
        <begin position="105"/>
        <end position="123"/>
    </location>
</feature>
<dbReference type="Pfam" id="PF13564">
    <property type="entry name" value="DoxX_2"/>
    <property type="match status" value="1"/>
</dbReference>
<keyword evidence="2 5" id="KW-0812">Transmembrane</keyword>
<keyword evidence="7" id="KW-1185">Reference proteome</keyword>
<evidence type="ECO:0000256" key="4">
    <source>
        <dbReference type="ARBA" id="ARBA00023136"/>
    </source>
</evidence>
<proteinExistence type="predicted"/>
<evidence type="ECO:0000313" key="7">
    <source>
        <dbReference type="Proteomes" id="UP000526734"/>
    </source>
</evidence>
<dbReference type="EMBL" id="JACGZW010000003">
    <property type="protein sequence ID" value="MBB1153562.1"/>
    <property type="molecule type" value="Genomic_DNA"/>
</dbReference>
<keyword evidence="3 5" id="KW-1133">Transmembrane helix</keyword>
<evidence type="ECO:0000313" key="6">
    <source>
        <dbReference type="EMBL" id="MBB1153562.1"/>
    </source>
</evidence>
<sequence length="126" mass="13207">MEIALWTAQAALALLFALSGVLKSTMSRRRLIETGQTGVAAYPMPVVRFAAICELVAVAGLILPRLTGIAPALTGWAAIGLAVVMVGAMAGHWRLAVTEHRPAEYRNVAANVVILAVCVFVAAGRL</sequence>
<gene>
    <name evidence="6" type="ORF">H4281_10520</name>
</gene>
<dbReference type="GO" id="GO:0016020">
    <property type="term" value="C:membrane"/>
    <property type="evidence" value="ECO:0007669"/>
    <property type="project" value="UniProtKB-SubCell"/>
</dbReference>
<reference evidence="6 7" key="1">
    <citation type="submission" date="2020-08" db="EMBL/GenBank/DDBJ databases">
        <title>Amycolatopsis sp. nov. DR6-1 isolated from Dendrobium heterocarpum.</title>
        <authorList>
            <person name="Tedsree N."/>
            <person name="Kuncharoen N."/>
            <person name="Likhitwitayawuid K."/>
            <person name="Tanasupawat S."/>
        </authorList>
    </citation>
    <scope>NUCLEOTIDE SEQUENCE [LARGE SCALE GENOMIC DNA]</scope>
    <source>
        <strain evidence="6 7">DR6-1</strain>
    </source>
</reference>
<evidence type="ECO:0000256" key="2">
    <source>
        <dbReference type="ARBA" id="ARBA00022692"/>
    </source>
</evidence>
<evidence type="ECO:0000256" key="5">
    <source>
        <dbReference type="SAM" id="Phobius"/>
    </source>
</evidence>
<dbReference type="InterPro" id="IPR032808">
    <property type="entry name" value="DoxX"/>
</dbReference>
<accession>A0A7W3VVH6</accession>
<organism evidence="6 7">
    <name type="scientific">Amycolatopsis dendrobii</name>
    <dbReference type="NCBI Taxonomy" id="2760662"/>
    <lineage>
        <taxon>Bacteria</taxon>
        <taxon>Bacillati</taxon>
        <taxon>Actinomycetota</taxon>
        <taxon>Actinomycetes</taxon>
        <taxon>Pseudonocardiales</taxon>
        <taxon>Pseudonocardiaceae</taxon>
        <taxon>Amycolatopsis</taxon>
    </lineage>
</organism>
<evidence type="ECO:0000256" key="1">
    <source>
        <dbReference type="ARBA" id="ARBA00004141"/>
    </source>
</evidence>
<comment type="caution">
    <text evidence="6">The sequence shown here is derived from an EMBL/GenBank/DDBJ whole genome shotgun (WGS) entry which is preliminary data.</text>
</comment>
<dbReference type="AlphaFoldDB" id="A0A7W3VVH6"/>
<dbReference type="Proteomes" id="UP000526734">
    <property type="component" value="Unassembled WGS sequence"/>
</dbReference>
<dbReference type="RefSeq" id="WP_182890677.1">
    <property type="nucleotide sequence ID" value="NZ_JACGZW010000003.1"/>
</dbReference>
<evidence type="ECO:0000256" key="3">
    <source>
        <dbReference type="ARBA" id="ARBA00022989"/>
    </source>
</evidence>
<name>A0A7W3VVH6_9PSEU</name>
<keyword evidence="4 5" id="KW-0472">Membrane</keyword>
<protein>
    <submittedName>
        <fullName evidence="6">DoxX family protein</fullName>
    </submittedName>
</protein>